<organism evidence="4 5">
    <name type="scientific">Caenorhabditis nigoni</name>
    <dbReference type="NCBI Taxonomy" id="1611254"/>
    <lineage>
        <taxon>Eukaryota</taxon>
        <taxon>Metazoa</taxon>
        <taxon>Ecdysozoa</taxon>
        <taxon>Nematoda</taxon>
        <taxon>Chromadorea</taxon>
        <taxon>Rhabditida</taxon>
        <taxon>Rhabditina</taxon>
        <taxon>Rhabditomorpha</taxon>
        <taxon>Rhabditoidea</taxon>
        <taxon>Rhabditidae</taxon>
        <taxon>Peloderinae</taxon>
        <taxon>Caenorhabditis</taxon>
    </lineage>
</organism>
<gene>
    <name evidence="4" type="primary">Cnig_chr_IV.g12454</name>
    <name evidence="4" type="ORF">B9Z55_012454</name>
</gene>
<keyword evidence="2" id="KW-0732">Signal</keyword>
<evidence type="ECO:0000259" key="3">
    <source>
        <dbReference type="Pfam" id="PF01030"/>
    </source>
</evidence>
<comment type="caution">
    <text evidence="4">The sequence shown here is derived from an EMBL/GenBank/DDBJ whole genome shotgun (WGS) entry which is preliminary data.</text>
</comment>
<feature type="transmembrane region" description="Helical" evidence="1">
    <location>
        <begin position="181"/>
        <end position="201"/>
    </location>
</feature>
<dbReference type="InterPro" id="IPR000494">
    <property type="entry name" value="Rcpt_L-dom"/>
</dbReference>
<feature type="domain" description="Receptor L-domain" evidence="3">
    <location>
        <begin position="50"/>
        <end position="118"/>
    </location>
</feature>
<evidence type="ECO:0000256" key="1">
    <source>
        <dbReference type="SAM" id="Phobius"/>
    </source>
</evidence>
<keyword evidence="1" id="KW-0812">Transmembrane</keyword>
<dbReference type="OrthoDB" id="5854539at2759"/>
<keyword evidence="1" id="KW-0472">Membrane</keyword>
<name>A0A2G5TXG0_9PELO</name>
<sequence length="218" mass="24764">MFCSQRSLLFPLAFVIHLVSSCQIDDSLIQCSPKNLTREPGKLYEWPEWCEEFNGDLNLGFIDLKNAKFENLRKISGRLSLISTSYHRMPQMPNLKIIEISNGPGVVILNNKNLRDMRGFVNWDKEIKIQGAGSDEFPVFISGNRELDTVNLPKLFHKPSSPIACEKRLKPNYDSHFAEGLSLSLVLIIIILNSTIMLYPLSMGDSNVYFVPGYHKSI</sequence>
<protein>
    <recommendedName>
        <fullName evidence="3">Receptor L-domain domain-containing protein</fullName>
    </recommendedName>
</protein>
<feature type="chain" id="PRO_5013875717" description="Receptor L-domain domain-containing protein" evidence="2">
    <location>
        <begin position="22"/>
        <end position="218"/>
    </location>
</feature>
<feature type="signal peptide" evidence="2">
    <location>
        <begin position="1"/>
        <end position="21"/>
    </location>
</feature>
<proteinExistence type="predicted"/>
<accession>A0A2G5TXG0</accession>
<dbReference type="EMBL" id="PDUG01000004">
    <property type="protein sequence ID" value="PIC31923.1"/>
    <property type="molecule type" value="Genomic_DNA"/>
</dbReference>
<keyword evidence="5" id="KW-1185">Reference proteome</keyword>
<evidence type="ECO:0000256" key="2">
    <source>
        <dbReference type="SAM" id="SignalP"/>
    </source>
</evidence>
<evidence type="ECO:0000313" key="5">
    <source>
        <dbReference type="Proteomes" id="UP000230233"/>
    </source>
</evidence>
<dbReference type="Proteomes" id="UP000230233">
    <property type="component" value="Chromosome IV"/>
</dbReference>
<dbReference type="PROSITE" id="PS51257">
    <property type="entry name" value="PROKAR_LIPOPROTEIN"/>
    <property type="match status" value="1"/>
</dbReference>
<reference evidence="5" key="1">
    <citation type="submission" date="2017-10" db="EMBL/GenBank/DDBJ databases">
        <title>Rapid genome shrinkage in a self-fertile nematode reveals novel sperm competition proteins.</title>
        <authorList>
            <person name="Yin D."/>
            <person name="Schwarz E.M."/>
            <person name="Thomas C.G."/>
            <person name="Felde R.L."/>
            <person name="Korf I.F."/>
            <person name="Cutter A.D."/>
            <person name="Schartner C.M."/>
            <person name="Ralston E.J."/>
            <person name="Meyer B.J."/>
            <person name="Haag E.S."/>
        </authorList>
    </citation>
    <scope>NUCLEOTIDE SEQUENCE [LARGE SCALE GENOMIC DNA]</scope>
    <source>
        <strain evidence="5">JU1422</strain>
    </source>
</reference>
<dbReference type="Pfam" id="PF01030">
    <property type="entry name" value="Recep_L_domain"/>
    <property type="match status" value="1"/>
</dbReference>
<evidence type="ECO:0000313" key="4">
    <source>
        <dbReference type="EMBL" id="PIC31923.1"/>
    </source>
</evidence>
<dbReference type="Gene3D" id="3.80.20.20">
    <property type="entry name" value="Receptor L-domain"/>
    <property type="match status" value="1"/>
</dbReference>
<dbReference type="AlphaFoldDB" id="A0A2G5TXG0"/>
<dbReference type="SUPFAM" id="SSF52058">
    <property type="entry name" value="L domain-like"/>
    <property type="match status" value="1"/>
</dbReference>
<keyword evidence="1" id="KW-1133">Transmembrane helix</keyword>
<dbReference type="InterPro" id="IPR036941">
    <property type="entry name" value="Rcpt_L-dom_sf"/>
</dbReference>